<dbReference type="EMBL" id="JAVDUU010000005">
    <property type="protein sequence ID" value="MDR6945122.1"/>
    <property type="molecule type" value="Genomic_DNA"/>
</dbReference>
<gene>
    <name evidence="4" type="ORF">J2W55_004990</name>
</gene>
<organism evidence="4 5">
    <name type="scientific">Mucilaginibacter pocheonensis</name>
    <dbReference type="NCBI Taxonomy" id="398050"/>
    <lineage>
        <taxon>Bacteria</taxon>
        <taxon>Pseudomonadati</taxon>
        <taxon>Bacteroidota</taxon>
        <taxon>Sphingobacteriia</taxon>
        <taxon>Sphingobacteriales</taxon>
        <taxon>Sphingobacteriaceae</taxon>
        <taxon>Mucilaginibacter</taxon>
    </lineage>
</organism>
<dbReference type="Pfam" id="PF04773">
    <property type="entry name" value="FecR"/>
    <property type="match status" value="1"/>
</dbReference>
<dbReference type="PANTHER" id="PTHR30273:SF2">
    <property type="entry name" value="PROTEIN FECR"/>
    <property type="match status" value="1"/>
</dbReference>
<dbReference type="Gene3D" id="2.60.120.1440">
    <property type="match status" value="1"/>
</dbReference>
<dbReference type="Proteomes" id="UP001247620">
    <property type="component" value="Unassembled WGS sequence"/>
</dbReference>
<dbReference type="RefSeq" id="WP_310102546.1">
    <property type="nucleotide sequence ID" value="NZ_JAVDUU010000005.1"/>
</dbReference>
<evidence type="ECO:0000256" key="1">
    <source>
        <dbReference type="SAM" id="Phobius"/>
    </source>
</evidence>
<dbReference type="InterPro" id="IPR006860">
    <property type="entry name" value="FecR"/>
</dbReference>
<name>A0ABU1TIE5_9SPHI</name>
<dbReference type="InterPro" id="IPR012373">
    <property type="entry name" value="Ferrdict_sens_TM"/>
</dbReference>
<accession>A0ABU1TIE5</accession>
<protein>
    <submittedName>
        <fullName evidence="4">Ferric-dicitrate binding protein FerR (Iron transport regulator)</fullName>
    </submittedName>
</protein>
<keyword evidence="5" id="KW-1185">Reference proteome</keyword>
<dbReference type="Gene3D" id="3.55.50.30">
    <property type="match status" value="1"/>
</dbReference>
<comment type="caution">
    <text evidence="4">The sequence shown here is derived from an EMBL/GenBank/DDBJ whole genome shotgun (WGS) entry which is preliminary data.</text>
</comment>
<evidence type="ECO:0000313" key="5">
    <source>
        <dbReference type="Proteomes" id="UP001247620"/>
    </source>
</evidence>
<feature type="transmembrane region" description="Helical" evidence="1">
    <location>
        <begin position="91"/>
        <end position="112"/>
    </location>
</feature>
<evidence type="ECO:0000313" key="4">
    <source>
        <dbReference type="EMBL" id="MDR6945122.1"/>
    </source>
</evidence>
<keyword evidence="1" id="KW-0472">Membrane</keyword>
<keyword evidence="1" id="KW-1133">Transmembrane helix</keyword>
<proteinExistence type="predicted"/>
<dbReference type="PIRSF" id="PIRSF018266">
    <property type="entry name" value="FecR"/>
    <property type="match status" value="1"/>
</dbReference>
<reference evidence="4 5" key="1">
    <citation type="submission" date="2023-07" db="EMBL/GenBank/DDBJ databases">
        <title>Sorghum-associated microbial communities from plants grown in Nebraska, USA.</title>
        <authorList>
            <person name="Schachtman D."/>
        </authorList>
    </citation>
    <scope>NUCLEOTIDE SEQUENCE [LARGE SCALE GENOMIC DNA]</scope>
    <source>
        <strain evidence="4 5">3262</strain>
    </source>
</reference>
<evidence type="ECO:0000259" key="2">
    <source>
        <dbReference type="Pfam" id="PF04773"/>
    </source>
</evidence>
<dbReference type="Pfam" id="PF16344">
    <property type="entry name" value="FecR_C"/>
    <property type="match status" value="1"/>
</dbReference>
<feature type="domain" description="Protein FecR C-terminal" evidence="3">
    <location>
        <begin position="257"/>
        <end position="317"/>
    </location>
</feature>
<dbReference type="InterPro" id="IPR032508">
    <property type="entry name" value="FecR_C"/>
</dbReference>
<keyword evidence="1" id="KW-0812">Transmembrane</keyword>
<dbReference type="PANTHER" id="PTHR30273">
    <property type="entry name" value="PERIPLASMIC SIGNAL SENSOR AND SIGMA FACTOR ACTIVATOR FECR-RELATED"/>
    <property type="match status" value="1"/>
</dbReference>
<feature type="domain" description="FecR protein" evidence="2">
    <location>
        <begin position="134"/>
        <end position="213"/>
    </location>
</feature>
<evidence type="ECO:0000259" key="3">
    <source>
        <dbReference type="Pfam" id="PF16344"/>
    </source>
</evidence>
<sequence length="327" mass="36368">MKQDMSEDILIKYILGEASPSEVQDVEAWVGVSSANAKKFEDVKIILETSKLLAQVSPLNETEAWEKFKEKRAAAKAEPTRIVSINRNTSWLRIAAAVVFLIGGSWIAYQLYQQSNTSTQLVSIKATNTVRVDTLPDGSIVHINKNSGISYTGNFKSNRNIRLTGEAFFEVKHNEQAPFTVHVNDVVIKDVGTAFNVKSARQSTEVIVESGIVQVSKSNSSVRLNPNEMVRIKPGDKQLKVEVSTDMLYNYYKNNIFNANNIPLGRLVGVLNEAYNADIKIENTALRNIPITVTIKWDDPLDTILGVIKDTTPEIHVIKTDHGIVIK</sequence>